<evidence type="ECO:0000313" key="3">
    <source>
        <dbReference type="EMBL" id="CAF0965979.1"/>
    </source>
</evidence>
<keyword evidence="1" id="KW-0812">Transmembrane</keyword>
<organism evidence="3 4">
    <name type="scientific">Adineta ricciae</name>
    <name type="common">Rotifer</name>
    <dbReference type="NCBI Taxonomy" id="249248"/>
    <lineage>
        <taxon>Eukaryota</taxon>
        <taxon>Metazoa</taxon>
        <taxon>Spiralia</taxon>
        <taxon>Gnathifera</taxon>
        <taxon>Rotifera</taxon>
        <taxon>Eurotatoria</taxon>
        <taxon>Bdelloidea</taxon>
        <taxon>Adinetida</taxon>
        <taxon>Adinetidae</taxon>
        <taxon>Adineta</taxon>
    </lineage>
</organism>
<comment type="caution">
    <text evidence="3">The sequence shown here is derived from an EMBL/GenBank/DDBJ whole genome shotgun (WGS) entry which is preliminary data.</text>
</comment>
<evidence type="ECO:0000313" key="4">
    <source>
        <dbReference type="Proteomes" id="UP000663828"/>
    </source>
</evidence>
<evidence type="ECO:0000256" key="2">
    <source>
        <dbReference type="SAM" id="SignalP"/>
    </source>
</evidence>
<keyword evidence="4" id="KW-1185">Reference proteome</keyword>
<dbReference type="EMBL" id="CAJNOR010000626">
    <property type="protein sequence ID" value="CAF0965979.1"/>
    <property type="molecule type" value="Genomic_DNA"/>
</dbReference>
<name>A0A814EA09_ADIRI</name>
<protein>
    <submittedName>
        <fullName evidence="3">Uncharacterized protein</fullName>
    </submittedName>
</protein>
<gene>
    <name evidence="3" type="ORF">XAT740_LOCUS11409</name>
</gene>
<feature type="transmembrane region" description="Helical" evidence="1">
    <location>
        <begin position="175"/>
        <end position="196"/>
    </location>
</feature>
<proteinExistence type="predicted"/>
<feature type="chain" id="PRO_5032802790" evidence="2">
    <location>
        <begin position="21"/>
        <end position="228"/>
    </location>
</feature>
<evidence type="ECO:0000256" key="1">
    <source>
        <dbReference type="SAM" id="Phobius"/>
    </source>
</evidence>
<keyword evidence="1" id="KW-0472">Membrane</keyword>
<dbReference type="AlphaFoldDB" id="A0A814EA09"/>
<dbReference type="Proteomes" id="UP000663828">
    <property type="component" value="Unassembled WGS sequence"/>
</dbReference>
<reference evidence="3" key="1">
    <citation type="submission" date="2021-02" db="EMBL/GenBank/DDBJ databases">
        <authorList>
            <person name="Nowell W R."/>
        </authorList>
    </citation>
    <scope>NUCLEOTIDE SEQUENCE</scope>
</reference>
<feature type="signal peptide" evidence="2">
    <location>
        <begin position="1"/>
        <end position="20"/>
    </location>
</feature>
<accession>A0A814EA09</accession>
<sequence>MFFKITSIIYFLVFPTIIQSSPLLNISQAISNTQTVIMCGLSMDIYESFNQTQVTICPYVFIDRNNIEMFNISISIDGFNQLIIQSYPSITVPPKISVKHTNDTFIPPSAITTNSTYYLTFSSELTCRYLPQYNETTCFYYPRTSSFIHIEYDYDGIHDGTFVLSETARRNISRIFLVLAILTLVICLILVWMICVRQIILRQSNQFDDVIHSQMDKQEATKQPKEKS</sequence>
<keyword evidence="2" id="KW-0732">Signal</keyword>
<keyword evidence="1" id="KW-1133">Transmembrane helix</keyword>